<sequence>MPAMQSLKCFSEHLILSKISYYLSQQLEHIIPIYFILKLLKDEKIRILASEIELLNLLINLENINELQTIVSYPQETNNLFIHEKRNLWRDTLKDNSEIIKALALLNDNGYIVNKLTIWANSFAKTLLQIIIEKGYDDHLG</sequence>
<dbReference type="EMBL" id="LFVZ01000017">
    <property type="protein sequence ID" value="KTW25600.1"/>
    <property type="molecule type" value="Genomic_DNA"/>
</dbReference>
<gene>
    <name evidence="1" type="ORF">T552_03460</name>
</gene>
<organism evidence="1 2">
    <name type="scientific">Pneumocystis carinii (strain B80)</name>
    <name type="common">Rat pneumocystis pneumonia agent</name>
    <name type="synonym">Pneumocystis carinii f. sp. carinii</name>
    <dbReference type="NCBI Taxonomy" id="1408658"/>
    <lineage>
        <taxon>Eukaryota</taxon>
        <taxon>Fungi</taxon>
        <taxon>Dikarya</taxon>
        <taxon>Ascomycota</taxon>
        <taxon>Taphrinomycotina</taxon>
        <taxon>Pneumocystomycetes</taxon>
        <taxon>Pneumocystaceae</taxon>
        <taxon>Pneumocystis</taxon>
    </lineage>
</organism>
<dbReference type="OrthoDB" id="73997at2759"/>
<evidence type="ECO:0000313" key="1">
    <source>
        <dbReference type="EMBL" id="KTW25600.1"/>
    </source>
</evidence>
<accession>A0A0W4ZAX6</accession>
<dbReference type="GeneID" id="28938165"/>
<dbReference type="VEuPathDB" id="FungiDB:T552_03460"/>
<protein>
    <submittedName>
        <fullName evidence="1">Uncharacterized protein</fullName>
    </submittedName>
</protein>
<dbReference type="RefSeq" id="XP_018224215.1">
    <property type="nucleotide sequence ID" value="XM_018371962.1"/>
</dbReference>
<name>A0A0W4ZAX6_PNEC8</name>
<dbReference type="Proteomes" id="UP000054454">
    <property type="component" value="Unassembled WGS sequence"/>
</dbReference>
<dbReference type="AlphaFoldDB" id="A0A0W4ZAX6"/>
<comment type="caution">
    <text evidence="1">The sequence shown here is derived from an EMBL/GenBank/DDBJ whole genome shotgun (WGS) entry which is preliminary data.</text>
</comment>
<reference evidence="2" key="1">
    <citation type="journal article" date="2016" name="Nat. Commun.">
        <title>Genome analysis of three Pneumocystis species reveals adaptation mechanisms to life exclusively in mammalian hosts.</title>
        <authorList>
            <person name="Ma L."/>
            <person name="Chen Z."/>
            <person name="Huang D.W."/>
            <person name="Kutty G."/>
            <person name="Ishihara M."/>
            <person name="Wang H."/>
            <person name="Abouelleil A."/>
            <person name="Bishop L."/>
            <person name="Davey E."/>
            <person name="Deng R."/>
            <person name="Deng X."/>
            <person name="Fan L."/>
            <person name="Fantoni G."/>
            <person name="Fitzgerald M."/>
            <person name="Gogineni E."/>
            <person name="Goldberg J.M."/>
            <person name="Handley G."/>
            <person name="Hu X."/>
            <person name="Huber C."/>
            <person name="Jiao X."/>
            <person name="Jones K."/>
            <person name="Levin J.Z."/>
            <person name="Liu Y."/>
            <person name="Macdonald P."/>
            <person name="Melnikov A."/>
            <person name="Raley C."/>
            <person name="Sassi M."/>
            <person name="Sherman B.T."/>
            <person name="Song X."/>
            <person name="Sykes S."/>
            <person name="Tran B."/>
            <person name="Walsh L."/>
            <person name="Xia Y."/>
            <person name="Yang J."/>
            <person name="Young S."/>
            <person name="Zeng Q."/>
            <person name="Zheng X."/>
            <person name="Stephens R."/>
            <person name="Nusbaum C."/>
            <person name="Birren B.W."/>
            <person name="Azadi P."/>
            <person name="Lempicki R.A."/>
            <person name="Cuomo C.A."/>
            <person name="Kovacs J.A."/>
        </authorList>
    </citation>
    <scope>NUCLEOTIDE SEQUENCE [LARGE SCALE GENOMIC DNA]</scope>
    <source>
        <strain evidence="2">B80</strain>
    </source>
</reference>
<proteinExistence type="predicted"/>
<keyword evidence="2" id="KW-1185">Reference proteome</keyword>
<evidence type="ECO:0000313" key="2">
    <source>
        <dbReference type="Proteomes" id="UP000054454"/>
    </source>
</evidence>